<feature type="transmembrane region" description="Helical" evidence="2">
    <location>
        <begin position="713"/>
        <end position="737"/>
    </location>
</feature>
<gene>
    <name evidence="3" type="ORF">ABEB36_004981</name>
</gene>
<evidence type="ECO:0000313" key="4">
    <source>
        <dbReference type="Proteomes" id="UP001566132"/>
    </source>
</evidence>
<proteinExistence type="predicted"/>
<keyword evidence="2" id="KW-0472">Membrane</keyword>
<evidence type="ECO:0000313" key="3">
    <source>
        <dbReference type="EMBL" id="KAL1505408.1"/>
    </source>
</evidence>
<dbReference type="EMBL" id="JBDJPC010000004">
    <property type="protein sequence ID" value="KAL1505408.1"/>
    <property type="molecule type" value="Genomic_DNA"/>
</dbReference>
<comment type="caution">
    <text evidence="3">The sequence shown here is derived from an EMBL/GenBank/DDBJ whole genome shotgun (WGS) entry which is preliminary data.</text>
</comment>
<keyword evidence="4" id="KW-1185">Reference proteome</keyword>
<feature type="region of interest" description="Disordered" evidence="1">
    <location>
        <begin position="161"/>
        <end position="212"/>
    </location>
</feature>
<feature type="compositionally biased region" description="Acidic residues" evidence="1">
    <location>
        <begin position="196"/>
        <end position="212"/>
    </location>
</feature>
<accession>A0ABD1EWZ4</accession>
<protein>
    <submittedName>
        <fullName evidence="3">Uncharacterized protein</fullName>
    </submittedName>
</protein>
<organism evidence="3 4">
    <name type="scientific">Hypothenemus hampei</name>
    <name type="common">Coffee berry borer</name>
    <dbReference type="NCBI Taxonomy" id="57062"/>
    <lineage>
        <taxon>Eukaryota</taxon>
        <taxon>Metazoa</taxon>
        <taxon>Ecdysozoa</taxon>
        <taxon>Arthropoda</taxon>
        <taxon>Hexapoda</taxon>
        <taxon>Insecta</taxon>
        <taxon>Pterygota</taxon>
        <taxon>Neoptera</taxon>
        <taxon>Endopterygota</taxon>
        <taxon>Coleoptera</taxon>
        <taxon>Polyphaga</taxon>
        <taxon>Cucujiformia</taxon>
        <taxon>Curculionidae</taxon>
        <taxon>Scolytinae</taxon>
        <taxon>Hypothenemus</taxon>
    </lineage>
</organism>
<name>A0ABD1EWZ4_HYPHA</name>
<dbReference type="AlphaFoldDB" id="A0ABD1EWZ4"/>
<evidence type="ECO:0000256" key="1">
    <source>
        <dbReference type="SAM" id="MobiDB-lite"/>
    </source>
</evidence>
<keyword evidence="2" id="KW-0812">Transmembrane</keyword>
<keyword evidence="2" id="KW-1133">Transmembrane helix</keyword>
<reference evidence="3 4" key="1">
    <citation type="submission" date="2024-05" db="EMBL/GenBank/DDBJ databases">
        <title>Genetic variation in Jamaican populations of the coffee berry borer (Hypothenemus hampei).</title>
        <authorList>
            <person name="Errbii M."/>
            <person name="Myrie A."/>
        </authorList>
    </citation>
    <scope>NUCLEOTIDE SEQUENCE [LARGE SCALE GENOMIC DNA]</scope>
    <source>
        <strain evidence="3">JA-Hopewell-2020-01-JO</strain>
        <tissue evidence="3">Whole body</tissue>
    </source>
</reference>
<evidence type="ECO:0000256" key="2">
    <source>
        <dbReference type="SAM" id="Phobius"/>
    </source>
</evidence>
<dbReference type="Proteomes" id="UP001566132">
    <property type="component" value="Unassembled WGS sequence"/>
</dbReference>
<feature type="compositionally biased region" description="Basic and acidic residues" evidence="1">
    <location>
        <begin position="161"/>
        <end position="171"/>
    </location>
</feature>
<sequence length="756" mass="84789">MTLSEPLPETSISMRNNGKIKSDSFDLSDTSVEESFEEFFKTTESSRILFNHRDFLFKKRLYDNAILDALRTLGSGTTKAPDTTTQVVSISNESSTLSGGDTTQTLNNLVDSHEASSNVATNIVDSNSTQHGNTEETKSPLADVVTEINVQEETRDGHVINRKPTEEELKIAGDGAYLRPDPNDGTNTTEVAKMEEDSEPDDSWSDDDEEPQDMETLLKDYEQMPSNNENNTDPNDGDYRKIFHTERKNFSNVQEVKIVISETEGDFFEDDDKKHLDMMKPYIKPNASEQTTSTVETTTIPSTTTTERLTTVTIPVTSPSTTTTTTPSTTTENVIYELTTFDIPEEVSIHSIDGFSDILRMIQGGFDTLDDDHHLSVSLAPPSTTTEDEFDINLKSIKRVLKLLEDIPLAEETVNNATITEPTTTTNSQDYEQEYEEVIEHSTTTEASSSTTVSLPTTILTSTSYIPPSTSTVRSTSTATEKLIVESNDAEDNSITGAFETYQSHPNIDYQAIISPSDVEAFYNAKLEDDYDDYHDFDDKFLPPIGDRKPIKYKNPMKQLWNIIRDPLLGQTNQLERRILNNTAKFRITILSKYGTSQVPSTAHINEDNKKINITWKSPDPYQNNSISLGLFETEDFFMVNEIIVHIVIGQKFVRQRKRISLSPDPTLSQNDIEKVRVIVLKDSSAIIFSNVEFLLKDGLLTASRRYDYDAQVLQIEIACTVLGFVLLLAGVLYVCVLKTRTVVTLKDEVPHDTHC</sequence>